<dbReference type="OrthoDB" id="10017101at2759"/>
<dbReference type="GO" id="GO:0008168">
    <property type="term" value="F:methyltransferase activity"/>
    <property type="evidence" value="ECO:0007669"/>
    <property type="project" value="UniProtKB-KW"/>
</dbReference>
<dbReference type="CDD" id="cd02440">
    <property type="entry name" value="AdoMet_MTases"/>
    <property type="match status" value="1"/>
</dbReference>
<reference evidence="4 5" key="1">
    <citation type="submission" date="2014-09" db="EMBL/GenBank/DDBJ databases">
        <authorList>
            <person name="Magalhaes I.L.F."/>
            <person name="Oliveira U."/>
            <person name="Santos F.R."/>
            <person name="Vidigal T.H.D.A."/>
            <person name="Brescovit A.D."/>
            <person name="Santos A.J."/>
        </authorList>
    </citation>
    <scope>NUCLEOTIDE SEQUENCE [LARGE SCALE GENOMIC DNA]</scope>
</reference>
<dbReference type="Proteomes" id="UP000054845">
    <property type="component" value="Unassembled WGS sequence"/>
</dbReference>
<dbReference type="Pfam" id="PF13847">
    <property type="entry name" value="Methyltransf_31"/>
    <property type="match status" value="1"/>
</dbReference>
<keyword evidence="1" id="KW-0489">Methyltransferase</keyword>
<sequence>MAAATTLPTSAASEYHRSDDAEAYAKNAAFVYGDEATRPVLQFLNAQPGEKILDVGCGNGQLTMRLSHLVGSTGRIEGTDASAKMIHAAQTSLNAADDLVKSNTTYQVIDAHDLDTWLDADSNKRFDKAFRGLDAQQHDPWYFPTLKSYKKILEEEGFKVEQCELVPRPTPLPQPTGLEGWLKTFIQPFTSALPTQQEQDELFREVIEMLRPDCYDAEQDIWTLMNVRLRFRAVRPASST</sequence>
<dbReference type="PANTHER" id="PTHR44942">
    <property type="entry name" value="METHYLTRANSF_11 DOMAIN-CONTAINING PROTEIN"/>
    <property type="match status" value="1"/>
</dbReference>
<dbReference type="PANTHER" id="PTHR44942:SF4">
    <property type="entry name" value="METHYLTRANSFERASE TYPE 11 DOMAIN-CONTAINING PROTEIN"/>
    <property type="match status" value="1"/>
</dbReference>
<dbReference type="STRING" id="401625.A0A0P1BFY8"/>
<keyword evidence="5" id="KW-1185">Reference proteome</keyword>
<dbReference type="GO" id="GO:0032259">
    <property type="term" value="P:methylation"/>
    <property type="evidence" value="ECO:0007669"/>
    <property type="project" value="UniProtKB-KW"/>
</dbReference>
<name>A0A0P1BFY8_9BASI</name>
<dbReference type="InterPro" id="IPR025714">
    <property type="entry name" value="Methyltranfer_dom"/>
</dbReference>
<dbReference type="AlphaFoldDB" id="A0A0P1BFY8"/>
<dbReference type="Gene3D" id="3.40.50.150">
    <property type="entry name" value="Vaccinia Virus protein VP39"/>
    <property type="match status" value="2"/>
</dbReference>
<dbReference type="InterPro" id="IPR029063">
    <property type="entry name" value="SAM-dependent_MTases_sf"/>
</dbReference>
<proteinExistence type="predicted"/>
<dbReference type="SUPFAM" id="SSF53335">
    <property type="entry name" value="S-adenosyl-L-methionine-dependent methyltransferases"/>
    <property type="match status" value="1"/>
</dbReference>
<accession>A0A0P1BFY8</accession>
<dbReference type="InterPro" id="IPR051052">
    <property type="entry name" value="Diverse_substrate_MTase"/>
</dbReference>
<evidence type="ECO:0000313" key="5">
    <source>
        <dbReference type="Proteomes" id="UP000054845"/>
    </source>
</evidence>
<feature type="domain" description="Methyltransferase" evidence="3">
    <location>
        <begin position="48"/>
        <end position="131"/>
    </location>
</feature>
<protein>
    <recommendedName>
        <fullName evidence="3">Methyltransferase domain-containing protein</fullName>
    </recommendedName>
</protein>
<evidence type="ECO:0000256" key="1">
    <source>
        <dbReference type="ARBA" id="ARBA00022603"/>
    </source>
</evidence>
<keyword evidence="2" id="KW-0808">Transferase</keyword>
<organism evidence="4 5">
    <name type="scientific">Ceraceosorus bombacis</name>
    <dbReference type="NCBI Taxonomy" id="401625"/>
    <lineage>
        <taxon>Eukaryota</taxon>
        <taxon>Fungi</taxon>
        <taxon>Dikarya</taxon>
        <taxon>Basidiomycota</taxon>
        <taxon>Ustilaginomycotina</taxon>
        <taxon>Exobasidiomycetes</taxon>
        <taxon>Ceraceosorales</taxon>
        <taxon>Ceraceosoraceae</taxon>
        <taxon>Ceraceosorus</taxon>
    </lineage>
</organism>
<evidence type="ECO:0000256" key="2">
    <source>
        <dbReference type="ARBA" id="ARBA00022679"/>
    </source>
</evidence>
<evidence type="ECO:0000313" key="4">
    <source>
        <dbReference type="EMBL" id="CEH14408.1"/>
    </source>
</evidence>
<evidence type="ECO:0000259" key="3">
    <source>
        <dbReference type="Pfam" id="PF13847"/>
    </source>
</evidence>
<dbReference type="EMBL" id="CCYA01000243">
    <property type="protein sequence ID" value="CEH14408.1"/>
    <property type="molecule type" value="Genomic_DNA"/>
</dbReference>